<keyword evidence="1" id="KW-1133">Transmembrane helix</keyword>
<dbReference type="Proteomes" id="UP000034400">
    <property type="component" value="Unassembled WGS sequence"/>
</dbReference>
<evidence type="ECO:0000256" key="1">
    <source>
        <dbReference type="SAM" id="Phobius"/>
    </source>
</evidence>
<keyword evidence="1" id="KW-0812">Transmembrane</keyword>
<accession>A0ABD4AQR7</accession>
<evidence type="ECO:0000313" key="3">
    <source>
        <dbReference type="Proteomes" id="UP000034400"/>
    </source>
</evidence>
<feature type="transmembrane region" description="Helical" evidence="1">
    <location>
        <begin position="14"/>
        <end position="33"/>
    </location>
</feature>
<dbReference type="AlphaFoldDB" id="A0ABD4AQR7"/>
<feature type="transmembrane region" description="Helical" evidence="1">
    <location>
        <begin position="39"/>
        <end position="60"/>
    </location>
</feature>
<comment type="caution">
    <text evidence="2">The sequence shown here is derived from an EMBL/GenBank/DDBJ whole genome shotgun (WGS) entry which is preliminary data.</text>
</comment>
<organism evidence="2 3">
    <name type="scientific">Burkholderia contaminans LMG 23361</name>
    <dbReference type="NCBI Taxonomy" id="1334628"/>
    <lineage>
        <taxon>Bacteria</taxon>
        <taxon>Pseudomonadati</taxon>
        <taxon>Pseudomonadota</taxon>
        <taxon>Betaproteobacteria</taxon>
        <taxon>Burkholderiales</taxon>
        <taxon>Burkholderiaceae</taxon>
        <taxon>Burkholderia</taxon>
        <taxon>Burkholderia cepacia complex</taxon>
    </lineage>
</organism>
<sequence length="68" mass="7469">MTQICAVCRARRGAGIRILAAIVVEIASFAVARHFDSDLIAAFGAATTIMMLWSPCRVLWRLNETTCK</sequence>
<dbReference type="EMBL" id="LASD01000010">
    <property type="protein sequence ID" value="KKL36495.1"/>
    <property type="molecule type" value="Genomic_DNA"/>
</dbReference>
<reference evidence="2 3" key="1">
    <citation type="submission" date="2015-03" db="EMBL/GenBank/DDBJ databases">
        <title>Draft genome sequences of the Burkholderia contaminans strains LMG 23361 and FFH2055 and Burkholderia cenocepacia K56-2.</title>
        <authorList>
            <person name="Bloodworth R.A."/>
            <person name="Selin C."/>
            <person name="Lopez De Volder M.A."/>
            <person name="Degrossi J."/>
            <person name="Drevinek P."/>
            <person name="Galanternik L."/>
            <person name="Cardona S.T."/>
        </authorList>
    </citation>
    <scope>NUCLEOTIDE SEQUENCE [LARGE SCALE GENOMIC DNA]</scope>
    <source>
        <strain evidence="2 3">LMG 23361</strain>
    </source>
</reference>
<keyword evidence="1" id="KW-0472">Membrane</keyword>
<name>A0ABD4AQR7_9BURK</name>
<protein>
    <submittedName>
        <fullName evidence="2">Uncharacterized protein</fullName>
    </submittedName>
</protein>
<gene>
    <name evidence="2" type="ORF">WR31_25275</name>
</gene>
<proteinExistence type="predicted"/>
<evidence type="ECO:0000313" key="2">
    <source>
        <dbReference type="EMBL" id="KKL36495.1"/>
    </source>
</evidence>